<dbReference type="GO" id="GO:0000171">
    <property type="term" value="F:ribonuclease MRP activity"/>
    <property type="evidence" value="ECO:0007669"/>
    <property type="project" value="TreeGrafter"/>
</dbReference>
<dbReference type="Pfam" id="PF20976">
    <property type="entry name" value="Pop8"/>
    <property type="match status" value="1"/>
</dbReference>
<dbReference type="GO" id="GO:0000172">
    <property type="term" value="C:ribonuclease MRP complex"/>
    <property type="evidence" value="ECO:0007669"/>
    <property type="project" value="InterPro"/>
</dbReference>
<keyword evidence="4" id="KW-1185">Reference proteome</keyword>
<accession>A0A6A5UZT9</accession>
<dbReference type="GO" id="GO:0005655">
    <property type="term" value="C:nucleolar ribonuclease P complex"/>
    <property type="evidence" value="ECO:0007669"/>
    <property type="project" value="InterPro"/>
</dbReference>
<dbReference type="GO" id="GO:0008033">
    <property type="term" value="P:tRNA processing"/>
    <property type="evidence" value="ECO:0007669"/>
    <property type="project" value="InterPro"/>
</dbReference>
<dbReference type="PANTHER" id="PTHR28173:SF1">
    <property type="entry name" value="RIBONUCLEASES P_MRP PROTEIN SUBUNIT POP8"/>
    <property type="match status" value="1"/>
</dbReference>
<organism evidence="3 4">
    <name type="scientific">Bimuria novae-zelandiae CBS 107.79</name>
    <dbReference type="NCBI Taxonomy" id="1447943"/>
    <lineage>
        <taxon>Eukaryota</taxon>
        <taxon>Fungi</taxon>
        <taxon>Dikarya</taxon>
        <taxon>Ascomycota</taxon>
        <taxon>Pezizomycotina</taxon>
        <taxon>Dothideomycetes</taxon>
        <taxon>Pleosporomycetidae</taxon>
        <taxon>Pleosporales</taxon>
        <taxon>Massarineae</taxon>
        <taxon>Didymosphaeriaceae</taxon>
        <taxon>Bimuria</taxon>
    </lineage>
</organism>
<dbReference type="GO" id="GO:0034965">
    <property type="term" value="P:intronic box C/D snoRNA processing"/>
    <property type="evidence" value="ECO:0007669"/>
    <property type="project" value="TreeGrafter"/>
</dbReference>
<protein>
    <recommendedName>
        <fullName evidence="2">Ribonucleases P/MRP subunit Pop8-like domain-containing protein</fullName>
    </recommendedName>
</protein>
<feature type="region of interest" description="Disordered" evidence="1">
    <location>
        <begin position="1"/>
        <end position="44"/>
    </location>
</feature>
<proteinExistence type="predicted"/>
<dbReference type="GO" id="GO:0004526">
    <property type="term" value="F:ribonuclease P activity"/>
    <property type="evidence" value="ECO:0007669"/>
    <property type="project" value="TreeGrafter"/>
</dbReference>
<sequence length="187" mass="20072">MAPLSHFAPMQRPDASSSTTTLPAHTAAPPPLPPANKRKARDAHALHTSTFRKLPHTYFRLRLTTTDPPTPSTTSPRDLDPLTIRTLLTPALQSYLGLMGAAIPIDILKSEGRDVWVRVARQDARGVQASLSGWVGNCDGELVPGAGEEGGKRVRVAWRLMSKDGNLGLVLGDGSDLFDGEMTGGWT</sequence>
<reference evidence="3" key="1">
    <citation type="journal article" date="2020" name="Stud. Mycol.">
        <title>101 Dothideomycetes genomes: a test case for predicting lifestyles and emergence of pathogens.</title>
        <authorList>
            <person name="Haridas S."/>
            <person name="Albert R."/>
            <person name="Binder M."/>
            <person name="Bloem J."/>
            <person name="Labutti K."/>
            <person name="Salamov A."/>
            <person name="Andreopoulos B."/>
            <person name="Baker S."/>
            <person name="Barry K."/>
            <person name="Bills G."/>
            <person name="Bluhm B."/>
            <person name="Cannon C."/>
            <person name="Castanera R."/>
            <person name="Culley D."/>
            <person name="Daum C."/>
            <person name="Ezra D."/>
            <person name="Gonzalez J."/>
            <person name="Henrissat B."/>
            <person name="Kuo A."/>
            <person name="Liang C."/>
            <person name="Lipzen A."/>
            <person name="Lutzoni F."/>
            <person name="Magnuson J."/>
            <person name="Mondo S."/>
            <person name="Nolan M."/>
            <person name="Ohm R."/>
            <person name="Pangilinan J."/>
            <person name="Park H.-J."/>
            <person name="Ramirez L."/>
            <person name="Alfaro M."/>
            <person name="Sun H."/>
            <person name="Tritt A."/>
            <person name="Yoshinaga Y."/>
            <person name="Zwiers L.-H."/>
            <person name="Turgeon B."/>
            <person name="Goodwin S."/>
            <person name="Spatafora J."/>
            <person name="Crous P."/>
            <person name="Grigoriev I."/>
        </authorList>
    </citation>
    <scope>NUCLEOTIDE SEQUENCE</scope>
    <source>
        <strain evidence="3">CBS 107.79</strain>
    </source>
</reference>
<dbReference type="GO" id="GO:0000294">
    <property type="term" value="P:nuclear-transcribed mRNA catabolic process, RNase MRP-dependent"/>
    <property type="evidence" value="ECO:0007669"/>
    <property type="project" value="TreeGrafter"/>
</dbReference>
<evidence type="ECO:0000256" key="1">
    <source>
        <dbReference type="SAM" id="MobiDB-lite"/>
    </source>
</evidence>
<gene>
    <name evidence="3" type="ORF">BU23DRAFT_557032</name>
</gene>
<dbReference type="InterPro" id="IPR020347">
    <property type="entry name" value="Pop8"/>
</dbReference>
<dbReference type="AlphaFoldDB" id="A0A6A5UZT9"/>
<feature type="compositionally biased region" description="Low complexity" evidence="1">
    <location>
        <begin position="15"/>
        <end position="27"/>
    </location>
</feature>
<dbReference type="OrthoDB" id="5530243at2759"/>
<evidence type="ECO:0000313" key="3">
    <source>
        <dbReference type="EMBL" id="KAF1970138.1"/>
    </source>
</evidence>
<name>A0A6A5UZT9_9PLEO</name>
<dbReference type="EMBL" id="ML976703">
    <property type="protein sequence ID" value="KAF1970138.1"/>
    <property type="molecule type" value="Genomic_DNA"/>
</dbReference>
<evidence type="ECO:0000313" key="4">
    <source>
        <dbReference type="Proteomes" id="UP000800036"/>
    </source>
</evidence>
<evidence type="ECO:0000259" key="2">
    <source>
        <dbReference type="Pfam" id="PF20976"/>
    </source>
</evidence>
<dbReference type="InterPro" id="IPR049128">
    <property type="entry name" value="Pop8-like_dom"/>
</dbReference>
<feature type="domain" description="Ribonucleases P/MRP subunit Pop8-like" evidence="2">
    <location>
        <begin position="56"/>
        <end position="134"/>
    </location>
</feature>
<dbReference type="Proteomes" id="UP000800036">
    <property type="component" value="Unassembled WGS sequence"/>
</dbReference>
<dbReference type="PANTHER" id="PTHR28173">
    <property type="entry name" value="RIBONUCLEASES P/MRP PROTEIN SUBUNIT POP8"/>
    <property type="match status" value="1"/>
</dbReference>